<reference evidence="1" key="4">
    <citation type="submission" date="2019-08" db="EMBL/GenBank/DDBJ databases">
        <title>Annotated Complete DNA Sequences of Six EEHV1A Genomes from Lethal HD cases in Young Asian Elephants from India.</title>
        <authorList>
            <person name="Krishnankutty S.P."/>
            <person name="Zachariah A."/>
            <person name="Maheswari U."/>
            <person name="Heaggans S.Y."/>
            <person name="Muraleedharan M."/>
            <person name="Velayutham D."/>
            <person name="Santhosh S."/>
            <person name="Hayward G.S."/>
        </authorList>
    </citation>
    <scope>NUCLEOTIDE SEQUENCE</scope>
    <source>
        <strain evidence="1">IP91 Thirunelli1</strain>
    </source>
</reference>
<evidence type="ECO:0000313" key="1">
    <source>
        <dbReference type="EMBL" id="QOE74547.1"/>
    </source>
</evidence>
<dbReference type="EMBL" id="MN366290">
    <property type="protein sequence ID" value="QOE74547.1"/>
    <property type="molecule type" value="Genomic_DNA"/>
</dbReference>
<reference evidence="1" key="2">
    <citation type="journal article" date="2013" name="J. Wildl. Dis.">
        <title>Fatal herpesvirus hemorrhagic disease in wild and orphan asian elephants in southern India.</title>
        <authorList>
            <person name="Zachariah A."/>
            <person name="Zong J.-C."/>
            <person name="Long S.Y."/>
            <person name="Latimer E.M."/>
            <person name="Heaggans S.Y."/>
            <person name="Richman L.K."/>
            <person name="Hayward G.S."/>
        </authorList>
    </citation>
    <scope>NUCLEOTIDE SEQUENCE</scope>
    <source>
        <strain evidence="1">IP91 Thirunelli1</strain>
    </source>
</reference>
<accession>A0A866VSZ9</accession>
<reference evidence="1" key="1">
    <citation type="journal article" date="2013" name="Genome Announc.">
        <title>Complete Genome Sequence of Elephant Endotheliotropic Herpesvirus 1A.</title>
        <authorList>
            <person name="Ling P.D."/>
            <person name="Reid J.G."/>
            <person name="Qin X."/>
            <person name="Muzny D.M."/>
            <person name="Gibbs R."/>
            <person name="Petrosino J."/>
            <person name="Peng R."/>
            <person name="Zong J.C."/>
            <person name="Heaggans S.Y."/>
            <person name="Hayward G.S."/>
        </authorList>
    </citation>
    <scope>NUCLEOTIDE SEQUENCE</scope>
    <source>
        <strain evidence="1">IP91 Thirunelli1</strain>
    </source>
</reference>
<reference evidence="1" key="3">
    <citation type="journal article" date="2016" name="MSphere">
        <title>Complete Genome Sequence of Elephant Endotheliotropic Herpesvirus 4, the First Example of a GC-Rich Branch Proboscivirus.</title>
        <authorList>
            <person name="Ling P.D."/>
            <person name="Long S.Y."/>
            <person name="Fuery A."/>
            <person name="Peng R.S."/>
            <person name="Heaggans S.Y."/>
            <person name="Qin X."/>
            <person name="Worley K.C."/>
            <person name="Dugan S."/>
            <person name="Hayward G.S."/>
        </authorList>
    </citation>
    <scope>NUCLEOTIDE SEQUENCE</scope>
    <source>
        <strain evidence="1">IP91 Thirunelli1</strain>
    </source>
</reference>
<sequence>MILIYNRNYLTLLLLNTCYKLSKEAPLPPREVFSSNRPTHFDDDTALSWKDYFRPQGSLWNNVTDILTARPKICGDIVSKAVCAYLGLKVAIGSRRSFCHGNPL</sequence>
<reference evidence="1" key="5">
    <citation type="journal article" name="PLoS ONE">
        <title>Extended genotypic evaluation and comparison of twenty-two cases of lethal EEHV1 hemorrhagic disease in wild and captive Asian elephants in India.</title>
        <authorList>
            <person name="Zachariah A."/>
            <person name="Sajesh P.K."/>
            <person name="Santhosh S."/>
            <person name="Bathrachalam C."/>
            <person name="Megha M."/>
            <person name="Pandiyan J."/>
            <person name="Jishnu M."/>
            <person name="Kobragade R.S."/>
            <person name="Long S.Y."/>
            <person name="Zong J.-C."/>
            <person name="Latimer E.M."/>
            <person name="Heaggans S.Y."/>
            <person name="Hayward G.S."/>
        </authorList>
    </citation>
    <scope>NUCLEOTIDE SEQUENCE</scope>
    <source>
        <strain evidence="1">IP91 Thirunelli1</strain>
    </source>
</reference>
<gene>
    <name evidence="1" type="primary">E20A</name>
</gene>
<protein>
    <submittedName>
        <fullName evidence="1">Protein E20A</fullName>
    </submittedName>
</protein>
<name>A0A866VSZ9_ELHV1</name>
<proteinExistence type="predicted"/>
<organism evidence="1">
    <name type="scientific">Elephant endotheliotropic herpesvirus 1A</name>
    <dbReference type="NCBI Taxonomy" id="759753"/>
    <lineage>
        <taxon>Viruses</taxon>
        <taxon>Duplodnaviria</taxon>
        <taxon>Heunggongvirae</taxon>
        <taxon>Peploviricota</taxon>
        <taxon>Herviviricetes</taxon>
        <taxon>Herpesvirales</taxon>
        <taxon>Orthoherpesviridae</taxon>
        <taxon>Betaherpesvirinae</taxon>
        <taxon>Proboscivirus</taxon>
        <taxon>Proboscivirus elephantidbeta1</taxon>
        <taxon>Elephantid herpesvirus 1</taxon>
    </lineage>
</organism>